<dbReference type="EMBL" id="QMQV01000036">
    <property type="protein sequence ID" value="RLE49413.1"/>
    <property type="molecule type" value="Genomic_DNA"/>
</dbReference>
<proteinExistence type="inferred from homology"/>
<dbReference type="SUPFAM" id="SSF52540">
    <property type="entry name" value="P-loop containing nucleoside triphosphate hydrolases"/>
    <property type="match status" value="1"/>
</dbReference>
<dbReference type="PANTHER" id="PTHR42957">
    <property type="entry name" value="HELICASE MJ1565-RELATED"/>
    <property type="match status" value="1"/>
</dbReference>
<dbReference type="AlphaFoldDB" id="A0A497F1L7"/>
<dbReference type="Proteomes" id="UP000272051">
    <property type="component" value="Unassembled WGS sequence"/>
</dbReference>
<name>A0A497F1L7_9CREN</name>
<evidence type="ECO:0000256" key="2">
    <source>
        <dbReference type="ARBA" id="ARBA00034617"/>
    </source>
</evidence>
<evidence type="ECO:0000313" key="7">
    <source>
        <dbReference type="EMBL" id="RLE53514.1"/>
    </source>
</evidence>
<comment type="catalytic activity">
    <reaction evidence="4">
        <text>ATP + H2O = ADP + phosphate + H(+)</text>
        <dbReference type="Rhea" id="RHEA:13065"/>
        <dbReference type="ChEBI" id="CHEBI:15377"/>
        <dbReference type="ChEBI" id="CHEBI:15378"/>
        <dbReference type="ChEBI" id="CHEBI:30616"/>
        <dbReference type="ChEBI" id="CHEBI:43474"/>
        <dbReference type="ChEBI" id="CHEBI:456216"/>
        <dbReference type="EC" id="5.6.2.4"/>
    </reaction>
</comment>
<evidence type="ECO:0000313" key="8">
    <source>
        <dbReference type="Proteomes" id="UP000272051"/>
    </source>
</evidence>
<dbReference type="InterPro" id="IPR008571">
    <property type="entry name" value="HerA-like"/>
</dbReference>
<dbReference type="GO" id="GO:0043138">
    <property type="term" value="F:3'-5' DNA helicase activity"/>
    <property type="evidence" value="ECO:0007669"/>
    <property type="project" value="UniProtKB-EC"/>
</dbReference>
<dbReference type="InterPro" id="IPR027417">
    <property type="entry name" value="P-loop_NTPase"/>
</dbReference>
<protein>
    <submittedName>
        <fullName evidence="7">ATP-binding protein</fullName>
    </submittedName>
</protein>
<dbReference type="Pfam" id="PF01935">
    <property type="entry name" value="DUF87"/>
    <property type="match status" value="1"/>
</dbReference>
<dbReference type="Proteomes" id="UP000278475">
    <property type="component" value="Unassembled WGS sequence"/>
</dbReference>
<keyword evidence="7" id="KW-0547">Nucleotide-binding</keyword>
<organism evidence="7 8">
    <name type="scientific">Thermoproteota archaeon</name>
    <dbReference type="NCBI Taxonomy" id="2056631"/>
    <lineage>
        <taxon>Archaea</taxon>
        <taxon>Thermoproteota</taxon>
    </lineage>
</organism>
<dbReference type="InterPro" id="IPR002789">
    <property type="entry name" value="HerA_central"/>
</dbReference>
<accession>A0A497F1L7</accession>
<sequence>MKAEDFGPEIGIVASGSTAVSAPIVLNQRVEDLVEDEQLAVVSDPAFSNRLFFSVVRKLTRYEPFLRERVRSVYVDYPDVLDKSLVMPFSNAQLNIYGILDLDKKRFRENTIAPHPGSKVYLVERGALLEEFFSTGVSALNVGEHKYSGWSIPLDHTKLNCHIGVFGATGTGKSRLIRALVDEIVSKTDSSLIVFDHTGVDYAPFYQGKSIPSSSLTISPAIVASVLCDLARLSWQTFGEYLEISCVKYHDEAKEKGWSREGFMRQLEQTMKSLGARPQTIEKAKIFIEKFVPSTFFSDLSARRITPRQLIEKALREKLVVVDLSADRELIVKQAVVRDVLEEGWKLIKERQAPINLGVVIDEAQNYAPEGWTLCGEAVETVAREGRKWRFFIVLASQRVARDIRTTVRANLGTVFFSKLQATGDLREIGGYMDLAGLTDASLAQLGEREFFVAGLINPLRRPLLLKVKEVT</sequence>
<evidence type="ECO:0000313" key="9">
    <source>
        <dbReference type="Proteomes" id="UP000278475"/>
    </source>
</evidence>
<gene>
    <name evidence="6" type="ORF">DRJ31_04955</name>
    <name evidence="7" type="ORF">DRJ33_00765</name>
</gene>
<dbReference type="Gene3D" id="3.40.50.300">
    <property type="entry name" value="P-loop containing nucleotide triphosphate hydrolases"/>
    <property type="match status" value="2"/>
</dbReference>
<comment type="catalytic activity">
    <reaction evidence="2">
        <text>Couples ATP hydrolysis with the unwinding of duplex DNA by translocating in the 3'-5' direction.</text>
        <dbReference type="EC" id="5.6.2.4"/>
    </reaction>
</comment>
<evidence type="ECO:0000256" key="4">
    <source>
        <dbReference type="ARBA" id="ARBA00048988"/>
    </source>
</evidence>
<dbReference type="GO" id="GO:0005524">
    <property type="term" value="F:ATP binding"/>
    <property type="evidence" value="ECO:0007669"/>
    <property type="project" value="UniProtKB-KW"/>
</dbReference>
<dbReference type="EMBL" id="QMQX01000008">
    <property type="protein sequence ID" value="RLE53514.1"/>
    <property type="molecule type" value="Genomic_DNA"/>
</dbReference>
<dbReference type="GO" id="GO:0043139">
    <property type="term" value="F:5'-3' DNA helicase activity"/>
    <property type="evidence" value="ECO:0007669"/>
    <property type="project" value="UniProtKB-EC"/>
</dbReference>
<feature type="domain" description="Helicase HerA central" evidence="5">
    <location>
        <begin position="141"/>
        <end position="338"/>
    </location>
</feature>
<evidence type="ECO:0000256" key="1">
    <source>
        <dbReference type="ARBA" id="ARBA00007816"/>
    </source>
</evidence>
<evidence type="ECO:0000259" key="5">
    <source>
        <dbReference type="Pfam" id="PF01935"/>
    </source>
</evidence>
<dbReference type="PANTHER" id="PTHR42957:SF2">
    <property type="entry name" value="HELICASE HERA CENTRAL DOMAIN-CONTAINING PROTEIN"/>
    <property type="match status" value="1"/>
</dbReference>
<comment type="similarity">
    <text evidence="1">Belongs to the HerA family.</text>
</comment>
<comment type="catalytic activity">
    <reaction evidence="3">
        <text>ATP + H2O = ADP + phosphate + H(+)</text>
        <dbReference type="Rhea" id="RHEA:13065"/>
        <dbReference type="ChEBI" id="CHEBI:15377"/>
        <dbReference type="ChEBI" id="CHEBI:15378"/>
        <dbReference type="ChEBI" id="CHEBI:30616"/>
        <dbReference type="ChEBI" id="CHEBI:43474"/>
        <dbReference type="ChEBI" id="CHEBI:456216"/>
        <dbReference type="EC" id="5.6.2.3"/>
    </reaction>
</comment>
<reference evidence="8 9" key="1">
    <citation type="submission" date="2018-06" db="EMBL/GenBank/DDBJ databases">
        <title>Extensive metabolic versatility and redundancy in microbially diverse, dynamic hydrothermal sediments.</title>
        <authorList>
            <person name="Dombrowski N."/>
            <person name="Teske A."/>
            <person name="Baker B.J."/>
        </authorList>
    </citation>
    <scope>NUCLEOTIDE SEQUENCE [LARGE SCALE GENOMIC DNA]</scope>
    <source>
        <strain evidence="7">B34_G17</strain>
        <strain evidence="6">B66_G16</strain>
    </source>
</reference>
<evidence type="ECO:0000256" key="3">
    <source>
        <dbReference type="ARBA" id="ARBA00048954"/>
    </source>
</evidence>
<keyword evidence="7" id="KW-0067">ATP-binding</keyword>
<comment type="caution">
    <text evidence="7">The sequence shown here is derived from an EMBL/GenBank/DDBJ whole genome shotgun (WGS) entry which is preliminary data.</text>
</comment>
<evidence type="ECO:0000313" key="6">
    <source>
        <dbReference type="EMBL" id="RLE49413.1"/>
    </source>
</evidence>